<organism evidence="2 4">
    <name type="scientific">Polarella glacialis</name>
    <name type="common">Dinoflagellate</name>
    <dbReference type="NCBI Taxonomy" id="89957"/>
    <lineage>
        <taxon>Eukaryota</taxon>
        <taxon>Sar</taxon>
        <taxon>Alveolata</taxon>
        <taxon>Dinophyceae</taxon>
        <taxon>Suessiales</taxon>
        <taxon>Suessiaceae</taxon>
        <taxon>Polarella</taxon>
    </lineage>
</organism>
<keyword evidence="4" id="KW-1185">Reference proteome</keyword>
<gene>
    <name evidence="2" type="ORF">PGLA1383_LOCUS43394</name>
    <name evidence="3" type="ORF">PGLA2088_LOCUS13115</name>
</gene>
<proteinExistence type="predicted"/>
<dbReference type="Proteomes" id="UP000626109">
    <property type="component" value="Unassembled WGS sequence"/>
</dbReference>
<evidence type="ECO:0000313" key="2">
    <source>
        <dbReference type="EMBL" id="CAE8626469.1"/>
    </source>
</evidence>
<feature type="compositionally biased region" description="Gly residues" evidence="1">
    <location>
        <begin position="272"/>
        <end position="287"/>
    </location>
</feature>
<sequence>MKSLSTAVELEADWKVLNGLLPLGRDALSAEVREKLFKELVVRSDHIKEVITKKGSARHMRGTVSKADLVRYLSEALVRNKALLCDSYSMVEIQHSVECAFRAARGWIEPVTPLDQKHIDMNEWHTLVLYLVNRLDLWETVRRECGVPEDYQAHSGSWQLAESQLRALLEQLTAKSSCRRHGEELPETLLEELKLWASQPSRVFQRLADAPGQEYLSFDVFVDWYVFSHMPSWSAEEILGRKRAFQLLQVLNNTPSLPNSIPGPLGTPRVVSGGGGPGGQASPGGGATPRMQAPAAVWMSTHQRFFPDRSPRPGQVDALLRLAPAPVSTFSKAGLDRGVRPPTSSWVTEAKTGMVAGRKYHRTQVPLIDGLKITNSVMSESFTVP</sequence>
<dbReference type="EMBL" id="CAJNNV010028972">
    <property type="protein sequence ID" value="CAE8626469.1"/>
    <property type="molecule type" value="Genomic_DNA"/>
</dbReference>
<dbReference type="Proteomes" id="UP000654075">
    <property type="component" value="Unassembled WGS sequence"/>
</dbReference>
<evidence type="ECO:0000313" key="3">
    <source>
        <dbReference type="EMBL" id="CAE8657898.1"/>
    </source>
</evidence>
<name>A0A813GH35_POLGL</name>
<protein>
    <submittedName>
        <fullName evidence="2">Uncharacterized protein</fullName>
    </submittedName>
</protein>
<dbReference type="AlphaFoldDB" id="A0A813GH35"/>
<evidence type="ECO:0000256" key="1">
    <source>
        <dbReference type="SAM" id="MobiDB-lite"/>
    </source>
</evidence>
<evidence type="ECO:0000313" key="4">
    <source>
        <dbReference type="Proteomes" id="UP000654075"/>
    </source>
</evidence>
<accession>A0A813GH35</accession>
<reference evidence="2" key="1">
    <citation type="submission" date="2021-02" db="EMBL/GenBank/DDBJ databases">
        <authorList>
            <person name="Dougan E. K."/>
            <person name="Rhodes N."/>
            <person name="Thang M."/>
            <person name="Chan C."/>
        </authorList>
    </citation>
    <scope>NUCLEOTIDE SEQUENCE</scope>
</reference>
<comment type="caution">
    <text evidence="2">The sequence shown here is derived from an EMBL/GenBank/DDBJ whole genome shotgun (WGS) entry which is preliminary data.</text>
</comment>
<dbReference type="EMBL" id="CAJNNW010015607">
    <property type="protein sequence ID" value="CAE8657898.1"/>
    <property type="molecule type" value="Genomic_DNA"/>
</dbReference>
<feature type="region of interest" description="Disordered" evidence="1">
    <location>
        <begin position="268"/>
        <end position="291"/>
    </location>
</feature>